<evidence type="ECO:0000256" key="2">
    <source>
        <dbReference type="ARBA" id="ARBA00004718"/>
    </source>
</evidence>
<keyword evidence="14" id="KW-1185">Reference proteome</keyword>
<feature type="region of interest" description="Disordered" evidence="11">
    <location>
        <begin position="94"/>
        <end position="139"/>
    </location>
</feature>
<evidence type="ECO:0000256" key="5">
    <source>
        <dbReference type="ARBA" id="ARBA00022723"/>
    </source>
</evidence>
<evidence type="ECO:0000313" key="13">
    <source>
        <dbReference type="EMBL" id="BCR92640.1"/>
    </source>
</evidence>
<feature type="region of interest" description="Disordered" evidence="11">
    <location>
        <begin position="292"/>
        <end position="316"/>
    </location>
</feature>
<feature type="region of interest" description="Disordered" evidence="11">
    <location>
        <begin position="176"/>
        <end position="240"/>
    </location>
</feature>
<organism evidence="13 14">
    <name type="scientific">Aspergillus chevalieri</name>
    <name type="common">Eurotium chevalieri</name>
    <dbReference type="NCBI Taxonomy" id="182096"/>
    <lineage>
        <taxon>Eukaryota</taxon>
        <taxon>Fungi</taxon>
        <taxon>Dikarya</taxon>
        <taxon>Ascomycota</taxon>
        <taxon>Pezizomycotina</taxon>
        <taxon>Eurotiomycetes</taxon>
        <taxon>Eurotiomycetidae</taxon>
        <taxon>Eurotiales</taxon>
        <taxon>Aspergillaceae</taxon>
        <taxon>Aspergillus</taxon>
        <taxon>Aspergillus subgen. Aspergillus</taxon>
    </lineage>
</organism>
<evidence type="ECO:0000256" key="7">
    <source>
        <dbReference type="ARBA" id="ARBA00022786"/>
    </source>
</evidence>
<dbReference type="PANTHER" id="PTHR21330">
    <property type="entry name" value="E3 SUMO-PROTEIN LIGASE NSE2"/>
    <property type="match status" value="1"/>
</dbReference>
<dbReference type="GO" id="GO:0016925">
    <property type="term" value="P:protein sumoylation"/>
    <property type="evidence" value="ECO:0007669"/>
    <property type="project" value="UniProtKB-UniPathway"/>
</dbReference>
<dbReference type="EMBL" id="AP024423">
    <property type="protein sequence ID" value="BCR92640.1"/>
    <property type="molecule type" value="Genomic_DNA"/>
</dbReference>
<accession>A0A7R7VXQ0</accession>
<evidence type="ECO:0000256" key="4">
    <source>
        <dbReference type="ARBA" id="ARBA00022679"/>
    </source>
</evidence>
<comment type="subcellular location">
    <subcellularLocation>
        <location evidence="1">Nucleus</location>
    </subcellularLocation>
</comment>
<dbReference type="GO" id="GO:0008270">
    <property type="term" value="F:zinc ion binding"/>
    <property type="evidence" value="ECO:0007669"/>
    <property type="project" value="UniProtKB-KW"/>
</dbReference>
<dbReference type="PROSITE" id="PS51044">
    <property type="entry name" value="ZF_SP_RING"/>
    <property type="match status" value="1"/>
</dbReference>
<dbReference type="GeneID" id="66986989"/>
<evidence type="ECO:0000256" key="11">
    <source>
        <dbReference type="SAM" id="MobiDB-lite"/>
    </source>
</evidence>
<proteinExistence type="inferred from homology"/>
<evidence type="ECO:0000259" key="12">
    <source>
        <dbReference type="PROSITE" id="PS51044"/>
    </source>
</evidence>
<evidence type="ECO:0000313" key="14">
    <source>
        <dbReference type="Proteomes" id="UP000637239"/>
    </source>
</evidence>
<dbReference type="SUPFAM" id="SSF57850">
    <property type="entry name" value="RING/U-box"/>
    <property type="match status" value="1"/>
</dbReference>
<feature type="compositionally biased region" description="Polar residues" evidence="11">
    <location>
        <begin position="1"/>
        <end position="22"/>
    </location>
</feature>
<dbReference type="AlphaFoldDB" id="A0A7R7VXQ0"/>
<dbReference type="Proteomes" id="UP000637239">
    <property type="component" value="Chromosome 8"/>
</dbReference>
<comment type="similarity">
    <text evidence="3">Belongs to the NSE2 family.</text>
</comment>
<evidence type="ECO:0000256" key="6">
    <source>
        <dbReference type="ARBA" id="ARBA00022771"/>
    </source>
</evidence>
<comment type="pathway">
    <text evidence="2">Protein modification; protein sumoylation.</text>
</comment>
<dbReference type="GO" id="GO:0000724">
    <property type="term" value="P:double-strand break repair via homologous recombination"/>
    <property type="evidence" value="ECO:0007669"/>
    <property type="project" value="InterPro"/>
</dbReference>
<dbReference type="UniPathway" id="UPA00886"/>
<keyword evidence="6 10" id="KW-0863">Zinc-finger</keyword>
<keyword evidence="4" id="KW-0808">Transferase</keyword>
<dbReference type="InterPro" id="IPR004181">
    <property type="entry name" value="Znf_MIZ"/>
</dbReference>
<feature type="compositionally biased region" description="Basic residues" evidence="11">
    <location>
        <begin position="433"/>
        <end position="442"/>
    </location>
</feature>
<evidence type="ECO:0000256" key="10">
    <source>
        <dbReference type="PROSITE-ProRule" id="PRU00452"/>
    </source>
</evidence>
<name>A0A7R7VXQ0_ASPCH</name>
<dbReference type="GO" id="GO:0005634">
    <property type="term" value="C:nucleus"/>
    <property type="evidence" value="ECO:0007669"/>
    <property type="project" value="UniProtKB-SubCell"/>
</dbReference>
<feature type="domain" description="SP-RING-type" evidence="12">
    <location>
        <begin position="317"/>
        <end position="410"/>
    </location>
</feature>
<dbReference type="InterPro" id="IPR013083">
    <property type="entry name" value="Znf_RING/FYVE/PHD"/>
</dbReference>
<keyword evidence="5" id="KW-0479">Metal-binding</keyword>
<dbReference type="CDD" id="cd16651">
    <property type="entry name" value="SPL-RING_NSE2"/>
    <property type="match status" value="1"/>
</dbReference>
<dbReference type="Pfam" id="PF11789">
    <property type="entry name" value="zf-Nse"/>
    <property type="match status" value="1"/>
</dbReference>
<keyword evidence="8" id="KW-0862">Zinc</keyword>
<evidence type="ECO:0000256" key="1">
    <source>
        <dbReference type="ARBA" id="ARBA00004123"/>
    </source>
</evidence>
<evidence type="ECO:0000256" key="9">
    <source>
        <dbReference type="ARBA" id="ARBA00023242"/>
    </source>
</evidence>
<feature type="compositionally biased region" description="Polar residues" evidence="11">
    <location>
        <begin position="218"/>
        <end position="231"/>
    </location>
</feature>
<dbReference type="GO" id="GO:0061665">
    <property type="term" value="F:SUMO ligase activity"/>
    <property type="evidence" value="ECO:0007669"/>
    <property type="project" value="TreeGrafter"/>
</dbReference>
<feature type="compositionally biased region" description="Acidic residues" evidence="11">
    <location>
        <begin position="200"/>
        <end position="216"/>
    </location>
</feature>
<keyword evidence="9" id="KW-0539">Nucleus</keyword>
<feature type="compositionally biased region" description="Acidic residues" evidence="11">
    <location>
        <begin position="414"/>
        <end position="429"/>
    </location>
</feature>
<feature type="compositionally biased region" description="Acidic residues" evidence="11">
    <location>
        <begin position="450"/>
        <end position="462"/>
    </location>
</feature>
<dbReference type="KEGG" id="ache:ACHE_80540S"/>
<dbReference type="InterPro" id="IPR026846">
    <property type="entry name" value="Nse2(Mms21)"/>
</dbReference>
<protein>
    <recommendedName>
        <fullName evidence="12">SP-RING-type domain-containing protein</fullName>
    </recommendedName>
</protein>
<keyword evidence="7" id="KW-0833">Ubl conjugation pathway</keyword>
<reference evidence="13" key="2">
    <citation type="submission" date="2021-02" db="EMBL/GenBank/DDBJ databases">
        <title>Aspergillus chevalieri M1 genome sequence.</title>
        <authorList>
            <person name="Kadooka C."/>
            <person name="Mori K."/>
            <person name="Futagami T."/>
        </authorList>
    </citation>
    <scope>NUCLEOTIDE SEQUENCE</scope>
    <source>
        <strain evidence="13">M1</strain>
    </source>
</reference>
<feature type="region of interest" description="Disordered" evidence="11">
    <location>
        <begin position="410"/>
        <end position="480"/>
    </location>
</feature>
<dbReference type="Gene3D" id="3.30.40.10">
    <property type="entry name" value="Zinc/RING finger domain, C3HC4 (zinc finger)"/>
    <property type="match status" value="1"/>
</dbReference>
<gene>
    <name evidence="13" type="ORF">ACHE_80540S</name>
</gene>
<evidence type="ECO:0000256" key="3">
    <source>
        <dbReference type="ARBA" id="ARBA00008212"/>
    </source>
</evidence>
<feature type="region of interest" description="Disordered" evidence="11">
    <location>
        <begin position="1"/>
        <end position="50"/>
    </location>
</feature>
<feature type="compositionally biased region" description="Basic and acidic residues" evidence="11">
    <location>
        <begin position="129"/>
        <end position="139"/>
    </location>
</feature>
<reference evidence="13" key="1">
    <citation type="submission" date="2021-01" db="EMBL/GenBank/DDBJ databases">
        <authorList>
            <consortium name="Aspergillus chevalieri M1 genome sequencing consortium"/>
            <person name="Kazuki M."/>
            <person name="Futagami T."/>
        </authorList>
    </citation>
    <scope>NUCLEOTIDE SEQUENCE</scope>
    <source>
        <strain evidence="13">M1</strain>
    </source>
</reference>
<dbReference type="RefSeq" id="XP_043141153.1">
    <property type="nucleotide sequence ID" value="XM_043283922.1"/>
</dbReference>
<sequence>MPLATPTPSRNSRYASTTTNDNGNDDGIPNLDQQLPPYEPPLAPLTQKSQTALADLAQSHKLKALQTHITHAVEKLGDSAAQVNERLTDARERYTRYTARKRSRSQYENENNGGEDQREGEGEDEKDEEFQRFKRTEEQVHAITEKLESEMRGIVDTEVKAGGLISILADLGKEAEAASTATQRQQPRNTRRRRRNSNPDSDEEAENEDEEDEDYQETQQSQRASEPPSQKLTTQLTTETQNWHALSLTQRYSTNNTYIGFYRMVHDAKHPGDDIPPLPHASTWFRHLEDPSTAAVPPRTQTRPQTRRHQSTPAEGNDEDIAIEKERVSLKCPLTLLTFNEPLTSTKCPHSFEAQAIMDMISHSPMMVPVGRDRRNRVRAVKCPVCSVVLTQEDLKRDAVLERRVRRMQRQQQEEEEEEDEDEDEDEDGGDGRRRKRNRAQRKSGITVASDDEDDDDDEEEAQPVRVKQEKAMTRGPSAI</sequence>
<dbReference type="PANTHER" id="PTHR21330:SF1">
    <property type="entry name" value="E3 SUMO-PROTEIN LIGASE NSE2"/>
    <property type="match status" value="1"/>
</dbReference>
<evidence type="ECO:0000256" key="8">
    <source>
        <dbReference type="ARBA" id="ARBA00022833"/>
    </source>
</evidence>
<dbReference type="GO" id="GO:0030915">
    <property type="term" value="C:Smc5-Smc6 complex"/>
    <property type="evidence" value="ECO:0007669"/>
    <property type="project" value="InterPro"/>
</dbReference>